<organism evidence="5 6">
    <name type="scientific">Melioribacter roseus (strain DSM 23840 / JCM 17771 / VKM B-2668 / P3M-2)</name>
    <dbReference type="NCBI Taxonomy" id="1191523"/>
    <lineage>
        <taxon>Bacteria</taxon>
        <taxon>Pseudomonadati</taxon>
        <taxon>Ignavibacteriota</taxon>
        <taxon>Ignavibacteria</taxon>
        <taxon>Ignavibacteriales</taxon>
        <taxon>Melioribacteraceae</taxon>
        <taxon>Melioribacter</taxon>
    </lineage>
</organism>
<sequence>MTNNKKVYTDEKIYKKLMEDSNITVEDALENEMVINMGPQHPATHGVLRLVLRIDGETVVNCVPELGYLHRGYEKMAEEMSYIEFIPHTDRLDYTATMCNNVAYVLAVEKLLGIEAPKRAQYIRMMVAELSRIAAHMVAIGTYAMDVGAVTMVMWTFREREKIQNIFDRLAGARFTTSYTRIGGVASDADDETLKMVREFLDQFHPALDEMDKLLLANRIFIDRLEGIGVLSKEEAIELGVTGPNLRASGVGYDVRRAKPYLFYDEIDFNIPVYTEGDCLARYFLRGDEVRESVKILYQILDKMPAGEILANDPKHVLPHKTEIYTKMEELIHDFMIINYGINPPEGDVFFSAENPKGELGFYLVSNGKGNPWKLKIRSPSFCNLQAIAQLCKGAMISDVIAIIGSLDPVMGEADK</sequence>
<dbReference type="HOGENOM" id="CLU_015134_1_2_10"/>
<keyword evidence="2" id="KW-1278">Translocase</keyword>
<feature type="domain" description="NADH-quinone oxidoreductase subunit D" evidence="4">
    <location>
        <begin position="146"/>
        <end position="416"/>
    </location>
</feature>
<dbReference type="RefSeq" id="WP_014854838.1">
    <property type="nucleotide sequence ID" value="NC_018178.1"/>
</dbReference>
<evidence type="ECO:0000256" key="3">
    <source>
        <dbReference type="SAM" id="Phobius"/>
    </source>
</evidence>
<comment type="subunit">
    <text evidence="2">NDH-1 is composed of 14 different subunits. Subunits NuoB, C, D, E, F, and G constitute the peripheral sector of the complex.</text>
</comment>
<evidence type="ECO:0000313" key="5">
    <source>
        <dbReference type="EMBL" id="AFN73401.1"/>
    </source>
</evidence>
<keyword evidence="2 3" id="KW-0472">Membrane</keyword>
<dbReference type="AlphaFoldDB" id="I7A0D6"/>
<dbReference type="GO" id="GO:0051287">
    <property type="term" value="F:NAD binding"/>
    <property type="evidence" value="ECO:0007669"/>
    <property type="project" value="InterPro"/>
</dbReference>
<dbReference type="Gene3D" id="1.10.645.10">
    <property type="entry name" value="Cytochrome-c3 Hydrogenase, chain B"/>
    <property type="match status" value="1"/>
</dbReference>
<evidence type="ECO:0000256" key="1">
    <source>
        <dbReference type="ARBA" id="ARBA00004202"/>
    </source>
</evidence>
<dbReference type="SUPFAM" id="SSF56762">
    <property type="entry name" value="HydB/Nqo4-like"/>
    <property type="match status" value="1"/>
</dbReference>
<dbReference type="GO" id="GO:0048038">
    <property type="term" value="F:quinone binding"/>
    <property type="evidence" value="ECO:0007669"/>
    <property type="project" value="UniProtKB-KW"/>
</dbReference>
<dbReference type="STRING" id="1191523.MROS_0157"/>
<dbReference type="Proteomes" id="UP000009011">
    <property type="component" value="Chromosome"/>
</dbReference>
<keyword evidence="2" id="KW-0813">Transport</keyword>
<dbReference type="KEGG" id="mro:MROS_0157"/>
<keyword evidence="3" id="KW-0812">Transmembrane</keyword>
<dbReference type="PANTHER" id="PTHR11993">
    <property type="entry name" value="NADH-UBIQUINONE OXIDOREDUCTASE 49 KDA SUBUNIT"/>
    <property type="match status" value="1"/>
</dbReference>
<dbReference type="InterPro" id="IPR029014">
    <property type="entry name" value="NiFe-Hase_large"/>
</dbReference>
<dbReference type="GO" id="GO:0050136">
    <property type="term" value="F:NADH dehydrogenase (quinone) (non-electrogenic) activity"/>
    <property type="evidence" value="ECO:0007669"/>
    <property type="project" value="UniProtKB-UniRule"/>
</dbReference>
<accession>I7A0D6</accession>
<dbReference type="PANTHER" id="PTHR11993:SF10">
    <property type="entry name" value="NADH DEHYDROGENASE [UBIQUINONE] IRON-SULFUR PROTEIN 2, MITOCHONDRIAL"/>
    <property type="match status" value="1"/>
</dbReference>
<gene>
    <name evidence="2" type="primary">nuoD</name>
    <name evidence="5" type="ordered locus">MROS_0157</name>
</gene>
<dbReference type="eggNOG" id="COG0649">
    <property type="taxonomic scope" value="Bacteria"/>
</dbReference>
<evidence type="ECO:0000256" key="2">
    <source>
        <dbReference type="HAMAP-Rule" id="MF_01358"/>
    </source>
</evidence>
<dbReference type="NCBIfam" id="NF004739">
    <property type="entry name" value="PRK06075.1"/>
    <property type="match status" value="1"/>
</dbReference>
<evidence type="ECO:0000313" key="6">
    <source>
        <dbReference type="Proteomes" id="UP000009011"/>
    </source>
</evidence>
<name>I7A0D6_MELRP</name>
<comment type="catalytic activity">
    <reaction evidence="2">
        <text>a quinone + NADH + 5 H(+)(in) = a quinol + NAD(+) + 4 H(+)(out)</text>
        <dbReference type="Rhea" id="RHEA:57888"/>
        <dbReference type="ChEBI" id="CHEBI:15378"/>
        <dbReference type="ChEBI" id="CHEBI:24646"/>
        <dbReference type="ChEBI" id="CHEBI:57540"/>
        <dbReference type="ChEBI" id="CHEBI:57945"/>
        <dbReference type="ChEBI" id="CHEBI:132124"/>
    </reaction>
</comment>
<feature type="transmembrane region" description="Helical" evidence="3">
    <location>
        <begin position="133"/>
        <end position="157"/>
    </location>
</feature>
<dbReference type="OrthoDB" id="9801496at2"/>
<evidence type="ECO:0000259" key="4">
    <source>
        <dbReference type="Pfam" id="PF00346"/>
    </source>
</evidence>
<comment type="similarity">
    <text evidence="2">Belongs to the complex I 49 kDa subunit family.</text>
</comment>
<dbReference type="GO" id="GO:0005886">
    <property type="term" value="C:plasma membrane"/>
    <property type="evidence" value="ECO:0007669"/>
    <property type="project" value="UniProtKB-SubCell"/>
</dbReference>
<protein>
    <recommendedName>
        <fullName evidence="2">NADH-quinone oxidoreductase subunit D</fullName>
        <ecNumber evidence="2">7.1.1.-</ecNumber>
    </recommendedName>
    <alternativeName>
        <fullName evidence="2">NADH dehydrogenase I subunit D</fullName>
    </alternativeName>
    <alternativeName>
        <fullName evidence="2">NDH-1 subunit D</fullName>
    </alternativeName>
</protein>
<comment type="function">
    <text evidence="2">NDH-1 shuttles electrons from NADH, via FMN and iron-sulfur (Fe-S) centers, to quinones in the respiratory chain. The immediate electron acceptor for the enzyme in this species is believed to be ubiquinone. Couples the redox reaction to proton translocation (for every two electrons transferred, four hydrogen ions are translocated across the cytoplasmic membrane), and thus conserves the redox energy in a proton gradient.</text>
</comment>
<keyword evidence="2" id="KW-0520">NAD</keyword>
<reference evidence="5 6" key="1">
    <citation type="journal article" date="2013" name="PLoS ONE">
        <title>Genomic analysis of Melioribacter roseus, facultatively anaerobic organotrophic bacterium representing a novel deep lineage within Bacteriodetes/Chlorobi group.</title>
        <authorList>
            <person name="Kadnikov V.V."/>
            <person name="Mardanov A.V."/>
            <person name="Podosokorskaya O.A."/>
            <person name="Gavrilov S.N."/>
            <person name="Kublanov I.V."/>
            <person name="Beletsky A.V."/>
            <person name="Bonch-Osmolovskaya E.A."/>
            <person name="Ravin N.V."/>
        </authorList>
    </citation>
    <scope>NUCLEOTIDE SEQUENCE [LARGE SCALE GENOMIC DNA]</scope>
    <source>
        <strain evidence="6">JCM 17771 / P3M-2</strain>
    </source>
</reference>
<proteinExistence type="inferred from homology"/>
<dbReference type="NCBIfam" id="TIGR01962">
    <property type="entry name" value="NuoD"/>
    <property type="match status" value="1"/>
</dbReference>
<dbReference type="EMBL" id="CP003557">
    <property type="protein sequence ID" value="AFN73401.1"/>
    <property type="molecule type" value="Genomic_DNA"/>
</dbReference>
<keyword evidence="3" id="KW-1133">Transmembrane helix</keyword>
<keyword evidence="2" id="KW-0874">Quinone</keyword>
<keyword evidence="2" id="KW-0830">Ubiquinone</keyword>
<dbReference type="Pfam" id="PF00346">
    <property type="entry name" value="Complex1_49kDa"/>
    <property type="match status" value="1"/>
</dbReference>
<comment type="subcellular location">
    <subcellularLocation>
        <location evidence="1">Cell membrane</location>
        <topology evidence="1">Peripheral membrane protein</topology>
    </subcellularLocation>
</comment>
<dbReference type="HAMAP" id="MF_01358">
    <property type="entry name" value="NDH1_NuoD"/>
    <property type="match status" value="1"/>
</dbReference>
<dbReference type="EC" id="7.1.1.-" evidence="2"/>
<dbReference type="InterPro" id="IPR001135">
    <property type="entry name" value="NADH_Q_OxRdtase_suD"/>
</dbReference>
<dbReference type="PATRIC" id="fig|1191523.3.peg.163"/>
<keyword evidence="6" id="KW-1185">Reference proteome</keyword>
<dbReference type="InterPro" id="IPR022885">
    <property type="entry name" value="NDH1_su_D/H"/>
</dbReference>